<accession>A0ABT0Q0U8</accession>
<comment type="caution">
    <text evidence="1">The sequence shown here is derived from an EMBL/GenBank/DDBJ whole genome shotgun (WGS) entry which is preliminary data.</text>
</comment>
<evidence type="ECO:0000313" key="2">
    <source>
        <dbReference type="Proteomes" id="UP001203880"/>
    </source>
</evidence>
<dbReference type="Pfam" id="PF11150">
    <property type="entry name" value="DUF2927"/>
    <property type="match status" value="1"/>
</dbReference>
<dbReference type="EMBL" id="JAMFMB010000006">
    <property type="protein sequence ID" value="MCL6283227.1"/>
    <property type="molecule type" value="Genomic_DNA"/>
</dbReference>
<dbReference type="Proteomes" id="UP001203880">
    <property type="component" value="Unassembled WGS sequence"/>
</dbReference>
<evidence type="ECO:0000313" key="1">
    <source>
        <dbReference type="EMBL" id="MCL6283227.1"/>
    </source>
</evidence>
<gene>
    <name evidence="1" type="ORF">M3P21_06745</name>
</gene>
<name>A0ABT0Q0U8_9RHOB</name>
<organism evidence="1 2">
    <name type="scientific">Ruegeria spongiae</name>
    <dbReference type="NCBI Taxonomy" id="2942209"/>
    <lineage>
        <taxon>Bacteria</taxon>
        <taxon>Pseudomonadati</taxon>
        <taxon>Pseudomonadota</taxon>
        <taxon>Alphaproteobacteria</taxon>
        <taxon>Rhodobacterales</taxon>
        <taxon>Roseobacteraceae</taxon>
        <taxon>Ruegeria</taxon>
    </lineage>
</organism>
<sequence>MTPPLRPEGLVPAKPVVVAPSAKSQDLARYYEKVQNDLLTRGLLRVDGGGPDTPYDSEDLVRNFEVIAFFDEYAQTATPLSSRRASGRLSRWSGPVRIRTEFGASVPLERREQDRKNVANFADRLARLTGHPISAGSRNPNFHVFVAGEDDTAFVQARLKQIIPSISANELVLFDDLPRSFYCLVVAVSGNGAPQNYTRAVALVRAEHPDLVRLSCIHEEISQGLGLPNDSPAARPSIFNDDDEFALLTSHDEKLLKMLYDPRLRQGMTADEARPITQQIALELTGPSS</sequence>
<reference evidence="1" key="1">
    <citation type="submission" date="2022-05" db="EMBL/GenBank/DDBJ databases">
        <authorList>
            <person name="Park J.-S."/>
        </authorList>
    </citation>
    <scope>NUCLEOTIDE SEQUENCE</scope>
    <source>
        <strain evidence="1">2012CJ41-6</strain>
    </source>
</reference>
<proteinExistence type="predicted"/>
<protein>
    <submittedName>
        <fullName evidence="1">DUF2927 domain-containing protein</fullName>
    </submittedName>
</protein>
<dbReference type="InterPro" id="IPR021323">
    <property type="entry name" value="DUF2927"/>
</dbReference>
<keyword evidence="2" id="KW-1185">Reference proteome</keyword>